<dbReference type="Pfam" id="PF13952">
    <property type="entry name" value="DUF4216"/>
    <property type="match status" value="1"/>
</dbReference>
<evidence type="ECO:0000259" key="2">
    <source>
        <dbReference type="Pfam" id="PF13952"/>
    </source>
</evidence>
<name>A0AAW2BQR8_9ROSI</name>
<accession>A0AAW2BQR8</accession>
<reference evidence="3 4" key="1">
    <citation type="submission" date="2024-01" db="EMBL/GenBank/DDBJ databases">
        <title>A telomere-to-telomere, gap-free genome of sweet tea (Lithocarpus litseifolius).</title>
        <authorList>
            <person name="Zhou J."/>
        </authorList>
    </citation>
    <scope>NUCLEOTIDE SEQUENCE [LARGE SCALE GENOMIC DNA]</scope>
    <source>
        <strain evidence="3">Zhou-2022a</strain>
        <tissue evidence="3">Leaf</tissue>
    </source>
</reference>
<dbReference type="EMBL" id="JAZDWU010000010">
    <property type="protein sequence ID" value="KAK9987838.1"/>
    <property type="molecule type" value="Genomic_DNA"/>
</dbReference>
<dbReference type="Proteomes" id="UP001459277">
    <property type="component" value="Unassembled WGS sequence"/>
</dbReference>
<proteinExistence type="predicted"/>
<dbReference type="AlphaFoldDB" id="A0AAW2BQR8"/>
<feature type="domain" description="DUF4216" evidence="2">
    <location>
        <begin position="32"/>
        <end position="103"/>
    </location>
</feature>
<dbReference type="InterPro" id="IPR025312">
    <property type="entry name" value="DUF4216"/>
</dbReference>
<dbReference type="PANTHER" id="PTHR48258">
    <property type="entry name" value="DUF4218 DOMAIN-CONTAINING PROTEIN-RELATED"/>
    <property type="match status" value="1"/>
</dbReference>
<evidence type="ECO:0000313" key="4">
    <source>
        <dbReference type="Proteomes" id="UP001459277"/>
    </source>
</evidence>
<organism evidence="3 4">
    <name type="scientific">Lithocarpus litseifolius</name>
    <dbReference type="NCBI Taxonomy" id="425828"/>
    <lineage>
        <taxon>Eukaryota</taxon>
        <taxon>Viridiplantae</taxon>
        <taxon>Streptophyta</taxon>
        <taxon>Embryophyta</taxon>
        <taxon>Tracheophyta</taxon>
        <taxon>Spermatophyta</taxon>
        <taxon>Magnoliopsida</taxon>
        <taxon>eudicotyledons</taxon>
        <taxon>Gunneridae</taxon>
        <taxon>Pentapetalae</taxon>
        <taxon>rosids</taxon>
        <taxon>fabids</taxon>
        <taxon>Fagales</taxon>
        <taxon>Fagaceae</taxon>
        <taxon>Lithocarpus</taxon>
    </lineage>
</organism>
<sequence>MEGVETIFNRPTRVIEESTGVVSSVTLDNREFTQAHRYVLFNSENISQIREGYKTDEFGFPMVKFTHSIHGGEELVDEPYVLASQAIQVFYVEDKRQKDWYVVVKTEARDVFDAGIGPHCDEDDTYGFYENILYSITSNDASREILRWGRDDVEGMTIDASIIGERELHEMDNVDDCEFNDDESNDEDDNEVEYNDDE</sequence>
<gene>
    <name evidence="3" type="ORF">SO802_028077</name>
</gene>
<comment type="caution">
    <text evidence="3">The sequence shown here is derived from an EMBL/GenBank/DDBJ whole genome shotgun (WGS) entry which is preliminary data.</text>
</comment>
<feature type="region of interest" description="Disordered" evidence="1">
    <location>
        <begin position="176"/>
        <end position="198"/>
    </location>
</feature>
<keyword evidence="4" id="KW-1185">Reference proteome</keyword>
<evidence type="ECO:0000313" key="3">
    <source>
        <dbReference type="EMBL" id="KAK9987838.1"/>
    </source>
</evidence>
<protein>
    <recommendedName>
        <fullName evidence="2">DUF4216 domain-containing protein</fullName>
    </recommendedName>
</protein>
<dbReference type="PANTHER" id="PTHR48258:SF12">
    <property type="entry name" value="TRANSPOSON PROTEIN, CACTA, EN_SPM SUB-CLASS"/>
    <property type="match status" value="1"/>
</dbReference>
<evidence type="ECO:0000256" key="1">
    <source>
        <dbReference type="SAM" id="MobiDB-lite"/>
    </source>
</evidence>